<sequence>MKPFMSAEMMYACAIFLAVVTLIIIIANAVGG</sequence>
<dbReference type="EMBL" id="LAZR01052004">
    <property type="protein sequence ID" value="KKK83926.1"/>
    <property type="molecule type" value="Genomic_DNA"/>
</dbReference>
<proteinExistence type="predicted"/>
<evidence type="ECO:0000313" key="1">
    <source>
        <dbReference type="EMBL" id="KKK83926.1"/>
    </source>
</evidence>
<comment type="caution">
    <text evidence="1">The sequence shown here is derived from an EMBL/GenBank/DDBJ whole genome shotgun (WGS) entry which is preliminary data.</text>
</comment>
<reference evidence="1" key="1">
    <citation type="journal article" date="2015" name="Nature">
        <title>Complex archaea that bridge the gap between prokaryotes and eukaryotes.</title>
        <authorList>
            <person name="Spang A."/>
            <person name="Saw J.H."/>
            <person name="Jorgensen S.L."/>
            <person name="Zaremba-Niedzwiedzka K."/>
            <person name="Martijn J."/>
            <person name="Lind A.E."/>
            <person name="van Eijk R."/>
            <person name="Schleper C."/>
            <person name="Guy L."/>
            <person name="Ettema T.J."/>
        </authorList>
    </citation>
    <scope>NUCLEOTIDE SEQUENCE</scope>
</reference>
<name>A0A0F9BHP1_9ZZZZ</name>
<organism evidence="1">
    <name type="scientific">marine sediment metagenome</name>
    <dbReference type="NCBI Taxonomy" id="412755"/>
    <lineage>
        <taxon>unclassified sequences</taxon>
        <taxon>metagenomes</taxon>
        <taxon>ecological metagenomes</taxon>
    </lineage>
</organism>
<protein>
    <submittedName>
        <fullName evidence="1">Uncharacterized protein</fullName>
    </submittedName>
</protein>
<gene>
    <name evidence="1" type="ORF">LCGC14_2788470</name>
</gene>
<accession>A0A0F9BHP1</accession>
<dbReference type="AlphaFoldDB" id="A0A0F9BHP1"/>